<accession>A0AAV3YRJ3</accession>
<dbReference type="Proteomes" id="UP000735302">
    <property type="component" value="Unassembled WGS sequence"/>
</dbReference>
<gene>
    <name evidence="1" type="ORF">PoB_001188500</name>
</gene>
<keyword evidence="2" id="KW-1185">Reference proteome</keyword>
<name>A0AAV3YRJ3_9GAST</name>
<sequence>MVRNYDWKTTLYDKAAMKAAVEAVKNGTMGHKKAANTQPETTSRLAKGFLKLLCMPRMNGAILYIDKLKCKFCKLEATDIRPGFKTQRIAPTLRQAADLVCGRTKEREHFKTCIVGHVNCCLQCGPTLSVDLH</sequence>
<dbReference type="AlphaFoldDB" id="A0AAV3YRJ3"/>
<proteinExistence type="predicted"/>
<dbReference type="EMBL" id="BLXT01001405">
    <property type="protein sequence ID" value="GFN85379.1"/>
    <property type="molecule type" value="Genomic_DNA"/>
</dbReference>
<protein>
    <submittedName>
        <fullName evidence="1">Uncharacterized protein</fullName>
    </submittedName>
</protein>
<reference evidence="1 2" key="1">
    <citation type="journal article" date="2021" name="Elife">
        <title>Chloroplast acquisition without the gene transfer in kleptoplastic sea slugs, Plakobranchus ocellatus.</title>
        <authorList>
            <person name="Maeda T."/>
            <person name="Takahashi S."/>
            <person name="Yoshida T."/>
            <person name="Shimamura S."/>
            <person name="Takaki Y."/>
            <person name="Nagai Y."/>
            <person name="Toyoda A."/>
            <person name="Suzuki Y."/>
            <person name="Arimoto A."/>
            <person name="Ishii H."/>
            <person name="Satoh N."/>
            <person name="Nishiyama T."/>
            <person name="Hasebe M."/>
            <person name="Maruyama T."/>
            <person name="Minagawa J."/>
            <person name="Obokata J."/>
            <person name="Shigenobu S."/>
        </authorList>
    </citation>
    <scope>NUCLEOTIDE SEQUENCE [LARGE SCALE GENOMIC DNA]</scope>
</reference>
<evidence type="ECO:0000313" key="1">
    <source>
        <dbReference type="EMBL" id="GFN85379.1"/>
    </source>
</evidence>
<organism evidence="1 2">
    <name type="scientific">Plakobranchus ocellatus</name>
    <dbReference type="NCBI Taxonomy" id="259542"/>
    <lineage>
        <taxon>Eukaryota</taxon>
        <taxon>Metazoa</taxon>
        <taxon>Spiralia</taxon>
        <taxon>Lophotrochozoa</taxon>
        <taxon>Mollusca</taxon>
        <taxon>Gastropoda</taxon>
        <taxon>Heterobranchia</taxon>
        <taxon>Euthyneura</taxon>
        <taxon>Panpulmonata</taxon>
        <taxon>Sacoglossa</taxon>
        <taxon>Placobranchoidea</taxon>
        <taxon>Plakobranchidae</taxon>
        <taxon>Plakobranchus</taxon>
    </lineage>
</organism>
<evidence type="ECO:0000313" key="2">
    <source>
        <dbReference type="Proteomes" id="UP000735302"/>
    </source>
</evidence>
<comment type="caution">
    <text evidence="1">The sequence shown here is derived from an EMBL/GenBank/DDBJ whole genome shotgun (WGS) entry which is preliminary data.</text>
</comment>